<reference evidence="3 4" key="1">
    <citation type="submission" date="2024-08" db="EMBL/GenBank/DDBJ databases">
        <authorList>
            <person name="Cucini C."/>
            <person name="Frati F."/>
        </authorList>
    </citation>
    <scope>NUCLEOTIDE SEQUENCE [LARGE SCALE GENOMIC DNA]</scope>
</reference>
<evidence type="ECO:0000256" key="1">
    <source>
        <dbReference type="SAM" id="Phobius"/>
    </source>
</evidence>
<keyword evidence="2" id="KW-0732">Signal</keyword>
<comment type="caution">
    <text evidence="3">The sequence shown here is derived from an EMBL/GenBank/DDBJ whole genome shotgun (WGS) entry which is preliminary data.</text>
</comment>
<protein>
    <submittedName>
        <fullName evidence="3">Uncharacterized protein</fullName>
    </submittedName>
</protein>
<evidence type="ECO:0000313" key="4">
    <source>
        <dbReference type="Proteomes" id="UP001642540"/>
    </source>
</evidence>
<organism evidence="3 4">
    <name type="scientific">Orchesella dallaii</name>
    <dbReference type="NCBI Taxonomy" id="48710"/>
    <lineage>
        <taxon>Eukaryota</taxon>
        <taxon>Metazoa</taxon>
        <taxon>Ecdysozoa</taxon>
        <taxon>Arthropoda</taxon>
        <taxon>Hexapoda</taxon>
        <taxon>Collembola</taxon>
        <taxon>Entomobryomorpha</taxon>
        <taxon>Entomobryoidea</taxon>
        <taxon>Orchesellidae</taxon>
        <taxon>Orchesellinae</taxon>
        <taxon>Orchesella</taxon>
    </lineage>
</organism>
<gene>
    <name evidence="3" type="ORF">ODALV1_LOCUS23144</name>
</gene>
<keyword evidence="1" id="KW-0472">Membrane</keyword>
<evidence type="ECO:0000256" key="2">
    <source>
        <dbReference type="SAM" id="SignalP"/>
    </source>
</evidence>
<keyword evidence="1" id="KW-0812">Transmembrane</keyword>
<sequence>MTKLTIIPLFFLCGGFGNPKEIPTTFLRETLTLDNKLSMFRSCSVEIVLNEILEVTSTGFRVDSYELSPFSYPIIISNYQYALVTDIRFESFMRCGEYYAPIFKNQEFKFVAPPNSRMNCFAMVHIAPKACKTWTHAQTEFEFREGFVMHRTYEVPETFLLTVFDHRIQKALAAAKKDQTKGDSTVDMNVNPPFKINKSGLILIHVEMYDSELDHTKIDYSESALFMMENVFQKIGYNVAAPTIPGRDKGAYILRIRPELTVKRLFQSFLATPNTSWQSFIVLHAKCMGGVRFRNMEFEDNAGEIRKWKGEDRMIHSAVVHSIFLNVTTSATMAKRHFDFLTFTTTEPITEVFFNTFNHAVHFITCASTETPGILSIVGYISAFDMPTWLMLLGGGLASGLLLHKFMLMRQKVLKSDWYSVSFVYNIILAQGTKFIHFEKWIGGSWIIVGVVITFFYQGENINRLTAPILPKRMQTFDELLNSNLTIDSVHSSMILIRMLNELTDSYRKQGHPEQVEGFYQMFEKSLSETVGDLMLFLQIYYVKHTNMTMNQIRKKLQNRMLVPHTFHEFIKELDSDYHFGKISKCGQNVLVATLGNIKELEGRLRLGGTDQENIVVSKTNFGFTYDSWTFEGVPWPSIAFSMKMRSLFHSGLVALWKGWIDRLKGWNSSLILARSTKVKVKGLSTSDNVVVVFYIHSAIIAVAMLAFCAEILERPLRRACGSLRCTSNRMRINNTGKWIAVANWSSPIINIGIGFFVWCGNKIRLFEQFLFKKRCKGSPKNEHHENLNPHALRSNWM</sequence>
<proteinExistence type="predicted"/>
<feature type="transmembrane region" description="Helical" evidence="1">
    <location>
        <begin position="739"/>
        <end position="759"/>
    </location>
</feature>
<feature type="transmembrane region" description="Helical" evidence="1">
    <location>
        <begin position="389"/>
        <end position="408"/>
    </location>
</feature>
<dbReference type="EMBL" id="CAXLJM020000076">
    <property type="protein sequence ID" value="CAL8129394.1"/>
    <property type="molecule type" value="Genomic_DNA"/>
</dbReference>
<keyword evidence="1" id="KW-1133">Transmembrane helix</keyword>
<feature type="chain" id="PRO_5045827065" evidence="2">
    <location>
        <begin position="18"/>
        <end position="798"/>
    </location>
</feature>
<evidence type="ECO:0000313" key="3">
    <source>
        <dbReference type="EMBL" id="CAL8129394.1"/>
    </source>
</evidence>
<keyword evidence="4" id="KW-1185">Reference proteome</keyword>
<feature type="signal peptide" evidence="2">
    <location>
        <begin position="1"/>
        <end position="17"/>
    </location>
</feature>
<name>A0ABP1RK49_9HEXA</name>
<feature type="transmembrane region" description="Helical" evidence="1">
    <location>
        <begin position="441"/>
        <end position="459"/>
    </location>
</feature>
<dbReference type="Proteomes" id="UP001642540">
    <property type="component" value="Unassembled WGS sequence"/>
</dbReference>
<accession>A0ABP1RK49</accession>
<feature type="transmembrane region" description="Helical" evidence="1">
    <location>
        <begin position="692"/>
        <end position="713"/>
    </location>
</feature>